<feature type="domain" description="RRM" evidence="7">
    <location>
        <begin position="365"/>
        <end position="475"/>
    </location>
</feature>
<dbReference type="OrthoDB" id="267048at2759"/>
<dbReference type="InterPro" id="IPR000504">
    <property type="entry name" value="RRM_dom"/>
</dbReference>
<evidence type="ECO:0000256" key="3">
    <source>
        <dbReference type="ARBA" id="ARBA00022884"/>
    </source>
</evidence>
<evidence type="ECO:0000256" key="1">
    <source>
        <dbReference type="ARBA" id="ARBA00004123"/>
    </source>
</evidence>
<feature type="compositionally biased region" description="Basic and acidic residues" evidence="6">
    <location>
        <begin position="586"/>
        <end position="605"/>
    </location>
</feature>
<dbReference type="InterPro" id="IPR051945">
    <property type="entry name" value="RRM_MRD1_RNA_proc_ribogen"/>
</dbReference>
<feature type="domain" description="RRM" evidence="7">
    <location>
        <begin position="161"/>
        <end position="238"/>
    </location>
</feature>
<dbReference type="VEuPathDB" id="FungiDB:GMDG_03896"/>
<dbReference type="CDD" id="cd12677">
    <property type="entry name" value="RRM4_Nop4p"/>
    <property type="match status" value="1"/>
</dbReference>
<dbReference type="InterPro" id="IPR034809">
    <property type="entry name" value="Nop4_RRM4"/>
</dbReference>
<dbReference type="InterPro" id="IPR034808">
    <property type="entry name" value="Nop4p_RRM3"/>
</dbReference>
<dbReference type="SUPFAM" id="SSF54928">
    <property type="entry name" value="RNA-binding domain, RBD"/>
    <property type="match status" value="3"/>
</dbReference>
<dbReference type="GO" id="GO:0005730">
    <property type="term" value="C:nucleolus"/>
    <property type="evidence" value="ECO:0007669"/>
    <property type="project" value="TreeGrafter"/>
</dbReference>
<accession>A0A177AFR5</accession>
<feature type="region of interest" description="Disordered" evidence="6">
    <location>
        <begin position="1"/>
        <end position="41"/>
    </location>
</feature>
<protein>
    <submittedName>
        <fullName evidence="8">RNA recognition motif-containing protein</fullName>
    </submittedName>
</protein>
<proteinExistence type="predicted"/>
<dbReference type="AlphaFoldDB" id="A0A177AFR5"/>
<evidence type="ECO:0000256" key="5">
    <source>
        <dbReference type="PROSITE-ProRule" id="PRU00176"/>
    </source>
</evidence>
<gene>
    <name evidence="8" type="primary">NOP4</name>
    <name evidence="8" type="ORF">VC83_02754</name>
</gene>
<evidence type="ECO:0000256" key="6">
    <source>
        <dbReference type="SAM" id="MobiDB-lite"/>
    </source>
</evidence>
<dbReference type="InterPro" id="IPR012677">
    <property type="entry name" value="Nucleotide-bd_a/b_plait_sf"/>
</dbReference>
<dbReference type="FunFam" id="3.30.70.330:FF:000406">
    <property type="entry name" value="Related to Nucleolar protein NOP4"/>
    <property type="match status" value="1"/>
</dbReference>
<dbReference type="GO" id="GO:0003729">
    <property type="term" value="F:mRNA binding"/>
    <property type="evidence" value="ECO:0007669"/>
    <property type="project" value="TreeGrafter"/>
</dbReference>
<dbReference type="RefSeq" id="XP_024326226.1">
    <property type="nucleotide sequence ID" value="XM_024466410.1"/>
</dbReference>
<feature type="domain" description="RRM" evidence="7">
    <location>
        <begin position="548"/>
        <end position="681"/>
    </location>
</feature>
<feature type="compositionally biased region" description="Basic and acidic residues" evidence="6">
    <location>
        <begin position="709"/>
        <end position="723"/>
    </location>
</feature>
<dbReference type="Pfam" id="PF00076">
    <property type="entry name" value="RRM_1"/>
    <property type="match status" value="3"/>
</dbReference>
<dbReference type="Proteomes" id="UP000077154">
    <property type="component" value="Unassembled WGS sequence"/>
</dbReference>
<comment type="subcellular location">
    <subcellularLocation>
        <location evidence="1">Nucleus</location>
    </subcellularLocation>
</comment>
<evidence type="ECO:0000259" key="7">
    <source>
        <dbReference type="PROSITE" id="PS50102"/>
    </source>
</evidence>
<keyword evidence="2" id="KW-0677">Repeat</keyword>
<sequence>MGERQKRQRPEGEAEAAFLQSDNEEVSPNKKARKETNASARRSLFVRSLPATVTSDALTKLFSESYPLKHATVVLDPETKQSKGYGFVTFADAEDAERAKEEFHGKAFQGRKLKVEVAEPRHRDVDSGKGAGGKRTSIISTEAAAAKTKRSEKMVEDRKPPKLIIRNLPWSIKDPKDLELLFQKFGKVKHVTLPKVKDTQAGFGFVVMRGRKNAEKALEAVNGNLIDGRILAVDWAVEKDVWEKAKTDAGEEPKPKKAAKKAKAEKPAKEDAMDVDKKDEDPNDVDADVANFMKNFGDELESEPEDNEDEDENMDDAEDEDEDEDADNLGAELEELEDESEDEEAAAKVAEAARRKAQFITDNSSTLFVRNLPFTARDPELKEHFMQFGAVRYARVVMDRATDRPKGTGFVCFYNVEDADNCVKNAPRYQPTGANATKKTDASNVKHSILENESADSSGSYTIDGRVLQVSHAVEREQAVKLTEQGINSRDNRDKDKRHLYLLSEGTVAAGTTLYNALSPSEITMREDSAKQRKKLIQGNPSLHLSLTRLSIRNLPRSITSKDLKALAREGVVGFAKDVKSGLRAQLSKEEEARGGEPMREAEKQRKAKGKGIVKQSKIVFEGREGAKVSEESGAGRSRGYGFIEYASHRWALMGLRWLNGHALDGNGGKKQRLIVEFAIENAQVVERRKEREEKARIRSKEVLEAREKGELEGKKPEKKAFTKDQLMAKTRKGMKGDKGKPEKKGKPRELGKEWKQRPGAFNKGKPREERGGGSGRDGPKPTNGKGKFADRVPRQGPVPAGKDASKFKPGFAEGEEGRLARRAQIIAKKRSMRRARKA</sequence>
<reference evidence="8" key="1">
    <citation type="submission" date="2016-03" db="EMBL/GenBank/DDBJ databases">
        <title>Updated assembly of Pseudogymnoascus destructans, the fungus causing white-nose syndrome of bats.</title>
        <authorList>
            <person name="Palmer J.M."/>
            <person name="Drees K.P."/>
            <person name="Foster J.T."/>
            <person name="Lindner D.L."/>
        </authorList>
    </citation>
    <scope>NUCLEOTIDE SEQUENCE [LARGE SCALE GENOMIC DNA]</scope>
    <source>
        <strain evidence="8">20631-21</strain>
    </source>
</reference>
<feature type="compositionally biased region" description="Basic residues" evidence="6">
    <location>
        <begin position="828"/>
        <end position="839"/>
    </location>
</feature>
<feature type="compositionally biased region" description="Basic and acidic residues" evidence="6">
    <location>
        <begin position="735"/>
        <end position="757"/>
    </location>
</feature>
<keyword evidence="3 5" id="KW-0694">RNA-binding</keyword>
<evidence type="ECO:0000313" key="8">
    <source>
        <dbReference type="EMBL" id="OAF60945.1"/>
    </source>
</evidence>
<feature type="region of interest" description="Disordered" evidence="6">
    <location>
        <begin position="586"/>
        <end position="611"/>
    </location>
</feature>
<dbReference type="SMART" id="SM00360">
    <property type="entry name" value="RRM"/>
    <property type="match status" value="4"/>
</dbReference>
<organism evidence="8">
    <name type="scientific">Pseudogymnoascus destructans</name>
    <dbReference type="NCBI Taxonomy" id="655981"/>
    <lineage>
        <taxon>Eukaryota</taxon>
        <taxon>Fungi</taxon>
        <taxon>Dikarya</taxon>
        <taxon>Ascomycota</taxon>
        <taxon>Pezizomycotina</taxon>
        <taxon>Leotiomycetes</taxon>
        <taxon>Thelebolales</taxon>
        <taxon>Thelebolaceae</taxon>
        <taxon>Pseudogymnoascus</taxon>
    </lineage>
</organism>
<feature type="compositionally biased region" description="Basic and acidic residues" evidence="6">
    <location>
        <begin position="1"/>
        <end position="12"/>
    </location>
</feature>
<dbReference type="GeneID" id="36285833"/>
<dbReference type="PROSITE" id="PS50102">
    <property type="entry name" value="RRM"/>
    <property type="match status" value="4"/>
</dbReference>
<dbReference type="InterPro" id="IPR035979">
    <property type="entry name" value="RBD_domain_sf"/>
</dbReference>
<feature type="region of interest" description="Disordered" evidence="6">
    <location>
        <begin position="709"/>
        <end position="839"/>
    </location>
</feature>
<feature type="compositionally biased region" description="Basic and acidic residues" evidence="6">
    <location>
        <begin position="262"/>
        <end position="280"/>
    </location>
</feature>
<feature type="compositionally biased region" description="Basic and acidic residues" evidence="6">
    <location>
        <begin position="246"/>
        <end position="255"/>
    </location>
</feature>
<feature type="domain" description="RRM" evidence="7">
    <location>
        <begin position="42"/>
        <end position="120"/>
    </location>
</feature>
<evidence type="ECO:0000256" key="2">
    <source>
        <dbReference type="ARBA" id="ARBA00022737"/>
    </source>
</evidence>
<feature type="region of interest" description="Disordered" evidence="6">
    <location>
        <begin position="246"/>
        <end position="286"/>
    </location>
</feature>
<dbReference type="PANTHER" id="PTHR48039">
    <property type="entry name" value="RNA-BINDING MOTIF PROTEIN 14B"/>
    <property type="match status" value="1"/>
</dbReference>
<feature type="region of interest" description="Disordered" evidence="6">
    <location>
        <begin position="298"/>
        <end position="326"/>
    </location>
</feature>
<dbReference type="PANTHER" id="PTHR48039:SF5">
    <property type="entry name" value="RNA-BINDING PROTEIN 28"/>
    <property type="match status" value="1"/>
</dbReference>
<dbReference type="Gene3D" id="3.30.70.330">
    <property type="match status" value="4"/>
</dbReference>
<keyword evidence="4" id="KW-0539">Nucleus</keyword>
<dbReference type="EMBL" id="KV441390">
    <property type="protein sequence ID" value="OAF60945.1"/>
    <property type="molecule type" value="Genomic_DNA"/>
</dbReference>
<evidence type="ECO:0000256" key="4">
    <source>
        <dbReference type="ARBA" id="ARBA00023242"/>
    </source>
</evidence>
<name>A0A177AFR5_9PEZI</name>
<dbReference type="CDD" id="cd12676">
    <property type="entry name" value="RRM3_Nop4p"/>
    <property type="match status" value="1"/>
</dbReference>
<dbReference type="eggNOG" id="KOG0127">
    <property type="taxonomic scope" value="Eukaryota"/>
</dbReference>